<dbReference type="PROSITE" id="PS50920">
    <property type="entry name" value="SOLCAR"/>
    <property type="match status" value="1"/>
</dbReference>
<dbReference type="InterPro" id="IPR016185">
    <property type="entry name" value="PreATP-grasp_dom_sf"/>
</dbReference>
<evidence type="ECO:0000256" key="8">
    <source>
        <dbReference type="ARBA" id="ARBA00044063"/>
    </source>
</evidence>
<dbReference type="SUPFAM" id="SSF52440">
    <property type="entry name" value="PreATP-grasp domain"/>
    <property type="match status" value="2"/>
</dbReference>
<gene>
    <name evidence="14" type="ORF">PCOR1329_LOCUS80828</name>
</gene>
<feature type="repeat" description="Solcar" evidence="10">
    <location>
        <begin position="35"/>
        <end position="103"/>
    </location>
</feature>
<dbReference type="SUPFAM" id="SSF52021">
    <property type="entry name" value="Carbamoyl phosphate synthetase, small subunit N-terminal domain"/>
    <property type="match status" value="1"/>
</dbReference>
<keyword evidence="15" id="KW-1185">Reference proteome</keyword>
<evidence type="ECO:0000313" key="15">
    <source>
        <dbReference type="Proteomes" id="UP001189429"/>
    </source>
</evidence>
<dbReference type="CDD" id="cd01744">
    <property type="entry name" value="GATase1_CPSase"/>
    <property type="match status" value="1"/>
</dbReference>
<dbReference type="Pfam" id="PF02787">
    <property type="entry name" value="CPSase_L_D3"/>
    <property type="match status" value="1"/>
</dbReference>
<feature type="region of interest" description="Disordered" evidence="12">
    <location>
        <begin position="983"/>
        <end position="1036"/>
    </location>
</feature>
<evidence type="ECO:0000256" key="4">
    <source>
        <dbReference type="ARBA" id="ARBA00022692"/>
    </source>
</evidence>
<protein>
    <recommendedName>
        <fullName evidence="8">carbamoyl-phosphate synthase (ammonia)</fullName>
        <ecNumber evidence="8">6.3.4.16</ecNumber>
    </recommendedName>
</protein>
<evidence type="ECO:0000256" key="11">
    <source>
        <dbReference type="PROSITE-ProRule" id="PRU00409"/>
    </source>
</evidence>
<dbReference type="EC" id="6.3.4.16" evidence="8"/>
<dbReference type="InterPro" id="IPR002474">
    <property type="entry name" value="CarbamoylP_synth_ssu_N"/>
</dbReference>
<dbReference type="InterPro" id="IPR030475">
    <property type="entry name" value="RNR_small_AS"/>
</dbReference>
<evidence type="ECO:0000313" key="14">
    <source>
        <dbReference type="EMBL" id="CAK0904929.1"/>
    </source>
</evidence>
<dbReference type="SUPFAM" id="SSF48108">
    <property type="entry name" value="Carbamoyl phosphate synthetase, large subunit connection domain"/>
    <property type="match status" value="1"/>
</dbReference>
<keyword evidence="4 10" id="KW-0812">Transmembrane</keyword>
<dbReference type="PRINTS" id="PR00099">
    <property type="entry name" value="CPSGATASE"/>
</dbReference>
<evidence type="ECO:0000256" key="2">
    <source>
        <dbReference type="ARBA" id="ARBA00009303"/>
    </source>
</evidence>
<dbReference type="InterPro" id="IPR011761">
    <property type="entry name" value="ATP-grasp"/>
</dbReference>
<evidence type="ECO:0000256" key="10">
    <source>
        <dbReference type="PROSITE-ProRule" id="PRU00282"/>
    </source>
</evidence>
<reference evidence="14" key="1">
    <citation type="submission" date="2023-10" db="EMBL/GenBank/DDBJ databases">
        <authorList>
            <person name="Chen Y."/>
            <person name="Shah S."/>
            <person name="Dougan E. K."/>
            <person name="Thang M."/>
            <person name="Chan C."/>
        </authorList>
    </citation>
    <scope>NUCLEOTIDE SEQUENCE [LARGE SCALE GENOMIC DNA]</scope>
</reference>
<dbReference type="InterPro" id="IPR005479">
    <property type="entry name" value="CPAse_ATP-bd"/>
</dbReference>
<dbReference type="PROSITE" id="PS00368">
    <property type="entry name" value="RIBORED_SMALL"/>
    <property type="match status" value="1"/>
</dbReference>
<dbReference type="Pfam" id="PF02786">
    <property type="entry name" value="CPSase_L_D2"/>
    <property type="match status" value="2"/>
</dbReference>
<dbReference type="PRINTS" id="PR00097">
    <property type="entry name" value="ANTSNTHASEII"/>
</dbReference>
<dbReference type="Pfam" id="PF00268">
    <property type="entry name" value="Ribonuc_red_sm"/>
    <property type="match status" value="1"/>
</dbReference>
<keyword evidence="3" id="KW-0436">Ligase</keyword>
<dbReference type="PROSITE" id="PS00866">
    <property type="entry name" value="CPSASE_1"/>
    <property type="match status" value="2"/>
</dbReference>
<dbReference type="CDD" id="cd01049">
    <property type="entry name" value="RNRR2"/>
    <property type="match status" value="1"/>
</dbReference>
<dbReference type="InterPro" id="IPR000358">
    <property type="entry name" value="RNR_small_fam"/>
</dbReference>
<dbReference type="InterPro" id="IPR023395">
    <property type="entry name" value="MCP_dom_sf"/>
</dbReference>
<sequence>MSIAPRLSGEGNPKLQDAIDMDTNLARRRDAVVREAPSLARLGGASWAAVAADRSRRSVQGVARQIWKEGGVRAFYRGLGIAVLRGVVMNAVVFPVYESTAGSHYTAKRTLGQWLKEQKVPGIYGVDTRALTKLIRVHGAILGKVIVDGCEPSGAPGFADPNKTNLAASVSRRKPQVFLPPPLPAAAPAPEEAVGQPAKPMPKIVAVDCGMKNNIIRYLAIELRVHLTVVPWDYDFTNDDFDGLFLSNGPGDPTMCEKTVGHVRQVMASRPNCPIFGICLGNQILGLAAGATTFKMKFGNRGMNQPCVDMRTTRCYIRNHGFAIDNESLPQGWMPLMINANDGTNEGIIHALRPWFSVQFHPEACGGPTDTAFLFRDFIRYISDPSMQSVTTIPYTLPITHRKVLVLGCGGITIGQAGEFDYSGSQAIKALRESGVYSIVINPNIATIQTSWGYADRVYFLPVNVEFVTQVIKRERPDGILCSFGGQTALNCGIQLRDQGVLKEYGVQVLGTPIDAVVTTEDRELFAKAVAHCGYKVAESACCISIEEAANAATQIGYPVLVRAAFALGGLGSGFASDEAELRRLVQIALVNSPQVIVDKSLKGWKELEYEVVRDANNNCITVCNMENFDPMGIHTGDSIVIAPSQTLTNAEYFRLRECALKVVRHLGVVGECNIQYAVDPKSEEFRIIEVNARLSRSSALASKATGYPLAYVAAKLALGSDLVKLRNSVTLCTTACFEPSLDYVVAKVPRWDLRKFSTVDQEVGSCMKSVGEVMAIGRTFEETIQKALRMVEESCKGFDSDRFDMELGHRGQSDEALHFVRAELMNPTPARMWAIAKAFELGLGVEDVHGLSCIDRWFLSKLYHIHVVKQALLSLDIVGLSSNQPLVLEAKRCGFADRQIAAALRTRDAEVRELEYTGGIVRDTHVRNLRRSMGVVPYVKQIDTLAAEFPAQTNYLYLTYSGLEHDVSLAGQGDDQVFRRQRTGGSSNVASPEHRGARSPSTSVIPEPLTLGSSLKFNPESRKEARRPEPSGSPAGGGVVVLGCGPYRIGSSVEFDWCCVSCVKTLRSLGHQAIIINCNPETVSTDFDESDRLYFEELSHETVLDIASLERCAGMVVSVGGQTPNNLAMRLAKEGIRILGTSVEAIDCCENRFKFSKLCDNLRIDQPEWSEFTTVEEAFHFCKRAQYPVLVRPSYVLSGAAMRVVSSDSELERFLRCAAVVSREYPVVISKYISGAKEVELDAIGQNGTILNYAIAEHVENAGVHSGDASLLLPAQKLFVETQRPVCRRMALSTPVATTASVSRVSAEYRELEKSEPLLQENSQRWVMFPIRHHDIWEMYKKHEASFWTAEEIDLSQDLRDWETLADSERHFIKHVLAFFAASDGIVLENLAAQFTTEVQSPEARAFYGFQMAMENIHSETYSLLIEQYIKDPAEKEMVFDAIHTMPAIRQKAEWAVQWMNQENSFAERLVAFAAVEGILFSGSFCAIYWLKKRGLMPGLTFSNELISRDEGLHTEFACLLYGKLQNPLPEDVVHNIVRGAVEAERVFICDALSCDLIGMNNDLMTRYIEFVADRLLTALGHSKLFGASNPFDWMELISLQGKTNFFEKRVGDYQKAGVMSSTNASGEEARGFALDVDF</sequence>
<evidence type="ECO:0000259" key="13">
    <source>
        <dbReference type="PROSITE" id="PS50975"/>
    </source>
</evidence>
<dbReference type="InterPro" id="IPR017926">
    <property type="entry name" value="GATASE"/>
</dbReference>
<evidence type="ECO:0000256" key="7">
    <source>
        <dbReference type="ARBA" id="ARBA00023136"/>
    </source>
</evidence>
<comment type="subcellular location">
    <subcellularLocation>
        <location evidence="1">Membrane</location>
        <topology evidence="1">Multi-pass membrane protein</topology>
    </subcellularLocation>
</comment>
<dbReference type="Pfam" id="PF25596">
    <property type="entry name" value="CPSase_L_D1"/>
    <property type="match status" value="2"/>
</dbReference>
<comment type="catalytic activity">
    <reaction evidence="9">
        <text>hydrogencarbonate + NH4(+) + 2 ATP = carbamoyl phosphate + 2 ADP + phosphate + 2 H(+)</text>
        <dbReference type="Rhea" id="RHEA:18029"/>
        <dbReference type="ChEBI" id="CHEBI:15378"/>
        <dbReference type="ChEBI" id="CHEBI:17544"/>
        <dbReference type="ChEBI" id="CHEBI:28938"/>
        <dbReference type="ChEBI" id="CHEBI:30616"/>
        <dbReference type="ChEBI" id="CHEBI:43474"/>
        <dbReference type="ChEBI" id="CHEBI:58228"/>
        <dbReference type="ChEBI" id="CHEBI:456216"/>
        <dbReference type="EC" id="6.3.4.16"/>
    </reaction>
</comment>
<proteinExistence type="inferred from homology"/>
<dbReference type="Gene3D" id="1.10.620.20">
    <property type="entry name" value="Ribonucleotide Reductase, subunit A"/>
    <property type="match status" value="1"/>
</dbReference>
<dbReference type="InterPro" id="IPR058047">
    <property type="entry name" value="CPSase_preATP-grasp"/>
</dbReference>
<dbReference type="InterPro" id="IPR029062">
    <property type="entry name" value="Class_I_gatase-like"/>
</dbReference>
<organism evidence="14 15">
    <name type="scientific">Prorocentrum cordatum</name>
    <dbReference type="NCBI Taxonomy" id="2364126"/>
    <lineage>
        <taxon>Eukaryota</taxon>
        <taxon>Sar</taxon>
        <taxon>Alveolata</taxon>
        <taxon>Dinophyceae</taxon>
        <taxon>Prorocentrales</taxon>
        <taxon>Prorocentraceae</taxon>
        <taxon>Prorocentrum</taxon>
    </lineage>
</organism>
<dbReference type="InterPro" id="IPR009078">
    <property type="entry name" value="Ferritin-like_SF"/>
</dbReference>
<dbReference type="Pfam" id="PF00117">
    <property type="entry name" value="GATase"/>
    <property type="match status" value="1"/>
</dbReference>
<evidence type="ECO:0000256" key="3">
    <source>
        <dbReference type="ARBA" id="ARBA00022598"/>
    </source>
</evidence>
<dbReference type="SUPFAM" id="SSF56059">
    <property type="entry name" value="Glutathione synthetase ATP-binding domain-like"/>
    <property type="match status" value="2"/>
</dbReference>
<dbReference type="PRINTS" id="PR00098">
    <property type="entry name" value="CPSASE"/>
</dbReference>
<dbReference type="Proteomes" id="UP001189429">
    <property type="component" value="Unassembled WGS sequence"/>
</dbReference>
<dbReference type="SUPFAM" id="SSF47240">
    <property type="entry name" value="Ferritin-like"/>
    <property type="match status" value="1"/>
</dbReference>
<dbReference type="SUPFAM" id="SSF52317">
    <property type="entry name" value="Class I glutamine amidotransferase-like"/>
    <property type="match status" value="1"/>
</dbReference>
<dbReference type="Gene3D" id="1.10.1030.10">
    <property type="entry name" value="Carbamoyl-phosphate synthetase, large subunit oligomerisation domain"/>
    <property type="match status" value="1"/>
</dbReference>
<feature type="compositionally biased region" description="Basic and acidic residues" evidence="12">
    <location>
        <begin position="1020"/>
        <end position="1030"/>
    </location>
</feature>
<dbReference type="InterPro" id="IPR033909">
    <property type="entry name" value="RNR_small"/>
</dbReference>
<dbReference type="InterPro" id="IPR018108">
    <property type="entry name" value="MCP_transmembrane"/>
</dbReference>
<dbReference type="SMART" id="SM01096">
    <property type="entry name" value="CPSase_L_D3"/>
    <property type="match status" value="1"/>
</dbReference>
<dbReference type="Gene3D" id="3.40.50.880">
    <property type="match status" value="1"/>
</dbReference>
<dbReference type="InterPro" id="IPR036897">
    <property type="entry name" value="CarbamoylP_synth_lsu_oligo_sf"/>
</dbReference>
<accession>A0ABN9XXR0</accession>
<dbReference type="InterPro" id="IPR005480">
    <property type="entry name" value="CPSase_lsu_oligo"/>
</dbReference>
<comment type="caution">
    <text evidence="14">The sequence shown here is derived from an EMBL/GenBank/DDBJ whole genome shotgun (WGS) entry which is preliminary data.</text>
</comment>
<name>A0ABN9XXR0_9DINO</name>
<dbReference type="PROSITE" id="PS51273">
    <property type="entry name" value="GATASE_TYPE_1"/>
    <property type="match status" value="1"/>
</dbReference>
<evidence type="ECO:0000256" key="9">
    <source>
        <dbReference type="ARBA" id="ARBA00047359"/>
    </source>
</evidence>
<keyword evidence="6 11" id="KW-0067">ATP-binding</keyword>
<dbReference type="PROSITE" id="PS00867">
    <property type="entry name" value="CPSASE_2"/>
    <property type="match status" value="1"/>
</dbReference>
<dbReference type="SMART" id="SM01097">
    <property type="entry name" value="CPSase_sm_chain"/>
    <property type="match status" value="1"/>
</dbReference>
<dbReference type="InterPro" id="IPR035686">
    <property type="entry name" value="CPSase_GATase1"/>
</dbReference>
<keyword evidence="5 11" id="KW-0547">Nucleotide-binding</keyword>
<comment type="similarity">
    <text evidence="2">Belongs to the ribonucleoside diphosphate reductase small chain family.</text>
</comment>
<dbReference type="InterPro" id="IPR036480">
    <property type="entry name" value="CarbP_synth_ssu_N_sf"/>
</dbReference>
<keyword evidence="7 10" id="KW-0472">Membrane</keyword>
<feature type="domain" description="ATP-grasp" evidence="13">
    <location>
        <begin position="527"/>
        <end position="719"/>
    </location>
</feature>
<dbReference type="EMBL" id="CAUYUJ010021492">
    <property type="protein sequence ID" value="CAK0904929.1"/>
    <property type="molecule type" value="Genomic_DNA"/>
</dbReference>
<evidence type="ECO:0000256" key="12">
    <source>
        <dbReference type="SAM" id="MobiDB-lite"/>
    </source>
</evidence>
<dbReference type="Gene3D" id="3.40.50.20">
    <property type="match status" value="2"/>
</dbReference>
<feature type="domain" description="ATP-grasp" evidence="13">
    <location>
        <begin position="1157"/>
        <end position="1365"/>
    </location>
</feature>
<dbReference type="PRINTS" id="PR00096">
    <property type="entry name" value="GATASE"/>
</dbReference>
<dbReference type="Gene3D" id="3.50.30.20">
    <property type="entry name" value="Carbamoyl-phosphate synthase small subunit, N-terminal domain"/>
    <property type="match status" value="1"/>
</dbReference>
<dbReference type="InterPro" id="IPR012348">
    <property type="entry name" value="RNR-like"/>
</dbReference>
<evidence type="ECO:0000256" key="6">
    <source>
        <dbReference type="ARBA" id="ARBA00022840"/>
    </source>
</evidence>
<dbReference type="Pfam" id="PF00988">
    <property type="entry name" value="CPSase_sm_chain"/>
    <property type="match status" value="1"/>
</dbReference>
<dbReference type="PROSITE" id="PS50975">
    <property type="entry name" value="ATP_GRASP"/>
    <property type="match status" value="2"/>
</dbReference>
<dbReference type="PANTHER" id="PTHR11405:SF5">
    <property type="entry name" value="CAD PROTEIN"/>
    <property type="match status" value="1"/>
</dbReference>
<dbReference type="InterPro" id="IPR005483">
    <property type="entry name" value="CPSase_dom"/>
</dbReference>
<dbReference type="SUPFAM" id="SSF103506">
    <property type="entry name" value="Mitochondrial carrier"/>
    <property type="match status" value="1"/>
</dbReference>
<dbReference type="NCBIfam" id="NF003671">
    <property type="entry name" value="PRK05294.1"/>
    <property type="match status" value="1"/>
</dbReference>
<evidence type="ECO:0000256" key="1">
    <source>
        <dbReference type="ARBA" id="ARBA00004141"/>
    </source>
</evidence>
<dbReference type="PANTHER" id="PTHR11405">
    <property type="entry name" value="CARBAMOYLTRANSFERASE FAMILY MEMBER"/>
    <property type="match status" value="1"/>
</dbReference>
<evidence type="ECO:0000256" key="5">
    <source>
        <dbReference type="ARBA" id="ARBA00022741"/>
    </source>
</evidence>
<dbReference type="Gene3D" id="3.30.470.20">
    <property type="entry name" value="ATP-grasp fold, B domain"/>
    <property type="match status" value="2"/>
</dbReference>